<evidence type="ECO:0000313" key="1">
    <source>
        <dbReference type="EMBL" id="KAL3622114.1"/>
    </source>
</evidence>
<comment type="caution">
    <text evidence="1">The sequence shown here is derived from an EMBL/GenBank/DDBJ whole genome shotgun (WGS) entry which is preliminary data.</text>
</comment>
<evidence type="ECO:0000313" key="2">
    <source>
        <dbReference type="Proteomes" id="UP001632038"/>
    </source>
</evidence>
<dbReference type="EMBL" id="JAVIJP010000060">
    <property type="protein sequence ID" value="KAL3622114.1"/>
    <property type="molecule type" value="Genomic_DNA"/>
</dbReference>
<proteinExistence type="predicted"/>
<protein>
    <submittedName>
        <fullName evidence="1">Uncharacterized protein</fullName>
    </submittedName>
</protein>
<dbReference type="Proteomes" id="UP001632038">
    <property type="component" value="Unassembled WGS sequence"/>
</dbReference>
<reference evidence="2" key="1">
    <citation type="journal article" date="2024" name="IScience">
        <title>Strigolactones Initiate the Formation of Haustorium-like Structures in Castilleja.</title>
        <authorList>
            <person name="Buerger M."/>
            <person name="Peterson D."/>
            <person name="Chory J."/>
        </authorList>
    </citation>
    <scope>NUCLEOTIDE SEQUENCE [LARGE SCALE GENOMIC DNA]</scope>
</reference>
<keyword evidence="2" id="KW-1185">Reference proteome</keyword>
<gene>
    <name evidence="1" type="ORF">CASFOL_033525</name>
</gene>
<organism evidence="1 2">
    <name type="scientific">Castilleja foliolosa</name>
    <dbReference type="NCBI Taxonomy" id="1961234"/>
    <lineage>
        <taxon>Eukaryota</taxon>
        <taxon>Viridiplantae</taxon>
        <taxon>Streptophyta</taxon>
        <taxon>Embryophyta</taxon>
        <taxon>Tracheophyta</taxon>
        <taxon>Spermatophyta</taxon>
        <taxon>Magnoliopsida</taxon>
        <taxon>eudicotyledons</taxon>
        <taxon>Gunneridae</taxon>
        <taxon>Pentapetalae</taxon>
        <taxon>asterids</taxon>
        <taxon>lamiids</taxon>
        <taxon>Lamiales</taxon>
        <taxon>Orobanchaceae</taxon>
        <taxon>Pedicularideae</taxon>
        <taxon>Castillejinae</taxon>
        <taxon>Castilleja</taxon>
    </lineage>
</organism>
<sequence length="88" mass="9492">MEAGGDEGKKDKIIAGNNNNEKSVKLALYEEAMKKCLQERRGDMSAMVNCKSIIEAFINKSSSSASSSLADKKPLAPLRLKNGCLTDV</sequence>
<dbReference type="AlphaFoldDB" id="A0ABD3BY10"/>
<name>A0ABD3BY10_9LAMI</name>
<accession>A0ABD3BY10</accession>